<sequence>MIGYSDTSFLGTIPGACWVDAHGNVLHTDHCTGHLDWAAMTRDAIKVCKPLGLRGP</sequence>
<dbReference type="EMBL" id="JAMTCG010000024">
    <property type="protein sequence ID" value="MCP2163134.1"/>
    <property type="molecule type" value="Genomic_DNA"/>
</dbReference>
<comment type="caution">
    <text evidence="1">The sequence shown here is derived from an EMBL/GenBank/DDBJ whole genome shotgun (WGS) entry which is preliminary data.</text>
</comment>
<keyword evidence="2" id="KW-1185">Reference proteome</keyword>
<name>A0ABT1H893_9NOCA</name>
<proteinExistence type="predicted"/>
<protein>
    <submittedName>
        <fullName evidence="1">Uncharacterized protein</fullName>
    </submittedName>
</protein>
<accession>A0ABT1H893</accession>
<reference evidence="1 2" key="1">
    <citation type="submission" date="2022-06" db="EMBL/GenBank/DDBJ databases">
        <title>Genomic Encyclopedia of Archaeal and Bacterial Type Strains, Phase II (KMG-II): from individual species to whole genera.</title>
        <authorList>
            <person name="Goeker M."/>
        </authorList>
    </citation>
    <scope>NUCLEOTIDE SEQUENCE [LARGE SCALE GENOMIC DNA]</scope>
    <source>
        <strain evidence="1 2">DSM 45037</strain>
    </source>
</reference>
<dbReference type="Proteomes" id="UP001205740">
    <property type="component" value="Unassembled WGS sequence"/>
</dbReference>
<evidence type="ECO:0000313" key="2">
    <source>
        <dbReference type="Proteomes" id="UP001205740"/>
    </source>
</evidence>
<organism evidence="1 2">
    <name type="scientific">Williamsia serinedens</name>
    <dbReference type="NCBI Taxonomy" id="391736"/>
    <lineage>
        <taxon>Bacteria</taxon>
        <taxon>Bacillati</taxon>
        <taxon>Actinomycetota</taxon>
        <taxon>Actinomycetes</taxon>
        <taxon>Mycobacteriales</taxon>
        <taxon>Nocardiaceae</taxon>
        <taxon>Williamsia</taxon>
    </lineage>
</organism>
<evidence type="ECO:0000313" key="1">
    <source>
        <dbReference type="EMBL" id="MCP2163134.1"/>
    </source>
</evidence>
<gene>
    <name evidence="1" type="ORF">LX12_004349</name>
</gene>